<dbReference type="SUPFAM" id="SSF55781">
    <property type="entry name" value="GAF domain-like"/>
    <property type="match status" value="1"/>
</dbReference>
<gene>
    <name evidence="6" type="ORF">Leucomu_12915</name>
</gene>
<evidence type="ECO:0000259" key="5">
    <source>
        <dbReference type="PROSITE" id="PS51078"/>
    </source>
</evidence>
<feature type="domain" description="HTH iclR-type" evidence="4">
    <location>
        <begin position="12"/>
        <end position="72"/>
    </location>
</feature>
<evidence type="ECO:0000259" key="4">
    <source>
        <dbReference type="PROSITE" id="PS51077"/>
    </source>
</evidence>
<evidence type="ECO:0000313" key="7">
    <source>
        <dbReference type="Proteomes" id="UP000285768"/>
    </source>
</evidence>
<dbReference type="InterPro" id="IPR050707">
    <property type="entry name" value="HTH_MetabolicPath_Reg"/>
</dbReference>
<dbReference type="InterPro" id="IPR036388">
    <property type="entry name" value="WH-like_DNA-bd_sf"/>
</dbReference>
<dbReference type="Gene3D" id="1.10.10.10">
    <property type="entry name" value="Winged helix-like DNA-binding domain superfamily/Winged helix DNA-binding domain"/>
    <property type="match status" value="1"/>
</dbReference>
<keyword evidence="1" id="KW-0805">Transcription regulation</keyword>
<dbReference type="PANTHER" id="PTHR30136">
    <property type="entry name" value="HELIX-TURN-HELIX TRANSCRIPTIONAL REGULATOR, ICLR FAMILY"/>
    <property type="match status" value="1"/>
</dbReference>
<keyword evidence="3" id="KW-0804">Transcription</keyword>
<dbReference type="InterPro" id="IPR014757">
    <property type="entry name" value="Tscrpt_reg_IclR_C"/>
</dbReference>
<dbReference type="InterPro" id="IPR005471">
    <property type="entry name" value="Tscrpt_reg_IclR_N"/>
</dbReference>
<dbReference type="PROSITE" id="PS51078">
    <property type="entry name" value="ICLR_ED"/>
    <property type="match status" value="1"/>
</dbReference>
<accession>A0ABX5QIA8</accession>
<organism evidence="6 7">
    <name type="scientific">Leucobacter muris</name>
    <dbReference type="NCBI Taxonomy" id="1935379"/>
    <lineage>
        <taxon>Bacteria</taxon>
        <taxon>Bacillati</taxon>
        <taxon>Actinomycetota</taxon>
        <taxon>Actinomycetes</taxon>
        <taxon>Micrococcales</taxon>
        <taxon>Microbacteriaceae</taxon>
        <taxon>Leucobacter</taxon>
    </lineage>
</organism>
<dbReference type="Proteomes" id="UP000285768">
    <property type="component" value="Chromosome"/>
</dbReference>
<dbReference type="Gene3D" id="3.30.450.40">
    <property type="match status" value="1"/>
</dbReference>
<evidence type="ECO:0000256" key="1">
    <source>
        <dbReference type="ARBA" id="ARBA00023015"/>
    </source>
</evidence>
<dbReference type="SUPFAM" id="SSF46785">
    <property type="entry name" value="Winged helix' DNA-binding domain"/>
    <property type="match status" value="1"/>
</dbReference>
<dbReference type="EMBL" id="CP035037">
    <property type="protein sequence ID" value="QAB18688.1"/>
    <property type="molecule type" value="Genomic_DNA"/>
</dbReference>
<evidence type="ECO:0000313" key="6">
    <source>
        <dbReference type="EMBL" id="QAB18688.1"/>
    </source>
</evidence>
<protein>
    <submittedName>
        <fullName evidence="6">IclR family transcriptional regulator</fullName>
    </submittedName>
</protein>
<keyword evidence="2" id="KW-0238">DNA-binding</keyword>
<evidence type="ECO:0000256" key="2">
    <source>
        <dbReference type="ARBA" id="ARBA00023125"/>
    </source>
</evidence>
<dbReference type="PANTHER" id="PTHR30136:SF24">
    <property type="entry name" value="HTH-TYPE TRANSCRIPTIONAL REPRESSOR ALLR"/>
    <property type="match status" value="1"/>
</dbReference>
<name>A0ABX5QIA8_9MICO</name>
<feature type="domain" description="IclR-ED" evidence="5">
    <location>
        <begin position="66"/>
        <end position="258"/>
    </location>
</feature>
<proteinExistence type="predicted"/>
<dbReference type="SMART" id="SM00346">
    <property type="entry name" value="HTH_ICLR"/>
    <property type="match status" value="1"/>
</dbReference>
<sequence length="261" mass="28461">MANMAQKRSEPLELVTKTTTVIELIADRGSAGTTLIARELDMSKASAYRICQTLVSRGWLSQNQAKQYQLGPVLRTTLQQTTGVASYKETLFPYMTQLHRLTQESIHLTHLERRLVVYDEQLVSTRPVRSVIKVGGRSPAHAVSPGLIQLAFQTNEYVENYLSAPLARFTPGTIATPQALRTTLAEARERGYAFNLGGYRYDVGGVARAILVGGRPVAAISICCPVYRLSADVVSDYAELLMSVVGAAQSEIDEVAGEIAA</sequence>
<keyword evidence="7" id="KW-1185">Reference proteome</keyword>
<dbReference type="InterPro" id="IPR036390">
    <property type="entry name" value="WH_DNA-bd_sf"/>
</dbReference>
<dbReference type="PROSITE" id="PS51077">
    <property type="entry name" value="HTH_ICLR"/>
    <property type="match status" value="1"/>
</dbReference>
<evidence type="ECO:0000256" key="3">
    <source>
        <dbReference type="ARBA" id="ARBA00023163"/>
    </source>
</evidence>
<dbReference type="Pfam" id="PF09339">
    <property type="entry name" value="HTH_IclR"/>
    <property type="match status" value="1"/>
</dbReference>
<dbReference type="InterPro" id="IPR029016">
    <property type="entry name" value="GAF-like_dom_sf"/>
</dbReference>
<reference evidence="6 7" key="1">
    <citation type="submission" date="2019-01" db="EMBL/GenBank/DDBJ databases">
        <title>Leucobacter muris sp. nov. isolated from the nose of a laboratory mouse.</title>
        <authorList>
            <person name="Benga L."/>
            <person name="Sproeer C."/>
            <person name="Schumann P."/>
            <person name="Verbarg S."/>
            <person name="Bunk B."/>
            <person name="Engelhardt E."/>
            <person name="Benten P.M."/>
            <person name="Sager M."/>
        </authorList>
    </citation>
    <scope>NUCLEOTIDE SEQUENCE [LARGE SCALE GENOMIC DNA]</scope>
    <source>
        <strain evidence="6 7">DSM 101948</strain>
    </source>
</reference>
<dbReference type="Pfam" id="PF01614">
    <property type="entry name" value="IclR_C"/>
    <property type="match status" value="1"/>
</dbReference>